<evidence type="ECO:0000256" key="1">
    <source>
        <dbReference type="SAM" id="SignalP"/>
    </source>
</evidence>
<feature type="chain" id="PRO_5001990852" description="T9SS type B sorting domain-containing protein" evidence="1">
    <location>
        <begin position="22"/>
        <end position="1105"/>
    </location>
</feature>
<dbReference type="RefSeq" id="WP_020214750.1">
    <property type="nucleotide sequence ID" value="NZ_JRLX01000014.1"/>
</dbReference>
<sequence length="1105" mass="119490">MKPTFWTGFWVLLFTTFSVSAQLPDFTLTVAATDETCAGNGQLTFTTTGTLPGSTILFSVYLQPDTNNPVYSGSSTTFATAAGTYNVVAVETLNGETNIQQQNDIVINDNTDVSLVLDIVQSTSSCDGSNVITVNVISGTAVLYEISSANYSVPPQASNVFTNVPDGVYIIRAYDACGQNVPRTFTVEANNSPPVISNPIFDEVITGDCNSVTITNTFTNPEGVVIQYPITITYTIHPGDGSADIVNTQTYTSGSASSLSFSHVFILVPGRTDTYDITVTNGCGTTSPVKAGMAVTPVPTVNMTKVPLPCGMFYIDVQSAQYKPPYNLTFTGVLPNGFNPQTFNANHPGPFTENVVSYGGTGQPVPEGTYNVQLTDACGRTATGNITISNDVPNPVAMGRNNGCFSGFGSITVRIPNRRLVSASIISFTSPTGVAFPQPLPYDVTSFIINGDVLVVIDLPIGNYVLRLTDDCGQIYNPVNAEIPPFVSLDFVASSKADCSPGMAGISVMSPNGPLTSISIVDAPAGYNNDILPIDVTAFLSRGILYMNNFIAGDYTFKGTDTCGIEKEVTITALIYVPGAEPLYTLHANCNSFDLTLSDSDATSDSPTYWLQVENPAVPGQWLHPLTGIVYTEGTLPDNTTGIALVNNQTNINLAFSGNFRILKAFVSIGNGTAVQNCIVPLSDPFEYNDSVSIDNVFRLSCGAHPDDVYIDAEGTEPLTYFVMRDGDAAFTSNGTSNVFSNLRPGIYTFKVENPCGQNNIVTRDISTLPDIVTTNQPDDIVVCIDQGSSIAQEVDLSTRTAQILGTQSPDVYNVTYYGSASDADAAINELPAPYITAANEQTIYARVINNFINVCPKIVSFKVWVSQIPRLTIEDQQFICLNNGNLVLQADAGFDEYTWTSTQPFTQISDAAIQIHDPGEYTVVVKNYYGSPAQACESTVTVTVTAAGPPENVVIRTEDWTEHDNVIKVNLDNPERYEYSLDDINYQLSPVFTNLDTGIYRVYVRDRALCSTSPHEVVLLNYPKYFTPNGDGVNETWHIKYSMREPGMIVYVYDKYGKLISNFDALSGGWDGTFNGSPLPATDYWFVVNRQDGRVFKGHFSLVR</sequence>
<keyword evidence="3" id="KW-1185">Reference proteome</keyword>
<dbReference type="EMBL" id="JRLX01000014">
    <property type="protein sequence ID" value="KGO86008.1"/>
    <property type="molecule type" value="Genomic_DNA"/>
</dbReference>
<dbReference type="eggNOG" id="COG3291">
    <property type="taxonomic scope" value="Bacteria"/>
</dbReference>
<gene>
    <name evidence="2" type="ORF">Q765_13180</name>
</gene>
<name>A0A0A2M3G0_9FLAO</name>
<comment type="caution">
    <text evidence="2">The sequence shown here is derived from an EMBL/GenBank/DDBJ whole genome shotgun (WGS) entry which is preliminary data.</text>
</comment>
<organism evidence="2 3">
    <name type="scientific">Flavobacterium rivuli WB 3.3-2 = DSM 21788</name>
    <dbReference type="NCBI Taxonomy" id="1121895"/>
    <lineage>
        <taxon>Bacteria</taxon>
        <taxon>Pseudomonadati</taxon>
        <taxon>Bacteroidota</taxon>
        <taxon>Flavobacteriia</taxon>
        <taxon>Flavobacteriales</taxon>
        <taxon>Flavobacteriaceae</taxon>
        <taxon>Flavobacterium</taxon>
    </lineage>
</organism>
<dbReference type="Proteomes" id="UP000030152">
    <property type="component" value="Unassembled WGS sequence"/>
</dbReference>
<evidence type="ECO:0000313" key="3">
    <source>
        <dbReference type="Proteomes" id="UP000030152"/>
    </source>
</evidence>
<keyword evidence="1" id="KW-0732">Signal</keyword>
<dbReference type="NCBIfam" id="TIGR04131">
    <property type="entry name" value="Bac_Flav_CTERM"/>
    <property type="match status" value="1"/>
</dbReference>
<dbReference type="eggNOG" id="COG1361">
    <property type="taxonomic scope" value="Bacteria"/>
</dbReference>
<dbReference type="OrthoDB" id="601690at2"/>
<reference evidence="2 3" key="1">
    <citation type="submission" date="2013-09" db="EMBL/GenBank/DDBJ databases">
        <authorList>
            <person name="Zeng Z."/>
            <person name="Chen C."/>
        </authorList>
    </citation>
    <scope>NUCLEOTIDE SEQUENCE [LARGE SCALE GENOMIC DNA]</scope>
    <source>
        <strain evidence="2 3">WB 3.3-2</strain>
    </source>
</reference>
<dbReference type="Pfam" id="PF13585">
    <property type="entry name" value="CHU_C"/>
    <property type="match status" value="1"/>
</dbReference>
<feature type="signal peptide" evidence="1">
    <location>
        <begin position="1"/>
        <end position="21"/>
    </location>
</feature>
<dbReference type="AlphaFoldDB" id="A0A0A2M3G0"/>
<evidence type="ECO:0000313" key="2">
    <source>
        <dbReference type="EMBL" id="KGO86008.1"/>
    </source>
</evidence>
<dbReference type="InterPro" id="IPR026341">
    <property type="entry name" value="T9SS_type_B"/>
</dbReference>
<accession>A0A0A2M3G0</accession>
<protein>
    <recommendedName>
        <fullName evidence="4">T9SS type B sorting domain-containing protein</fullName>
    </recommendedName>
</protein>
<proteinExistence type="predicted"/>
<dbReference type="STRING" id="1121895.GCA_000378485_03576"/>
<evidence type="ECO:0008006" key="4">
    <source>
        <dbReference type="Google" id="ProtNLM"/>
    </source>
</evidence>